<feature type="transmembrane region" description="Helical" evidence="14">
    <location>
        <begin position="256"/>
        <end position="275"/>
    </location>
</feature>
<feature type="transmembrane region" description="Helical" evidence="14">
    <location>
        <begin position="186"/>
        <end position="206"/>
    </location>
</feature>
<feature type="active site" evidence="15">
    <location>
        <position position="114"/>
    </location>
</feature>
<comment type="cofactor">
    <cofactor evidence="14 16">
        <name>Zn(2+)</name>
        <dbReference type="ChEBI" id="CHEBI:29105"/>
    </cofactor>
    <text evidence="14 16">Binds 1 zinc ion per subunit.</text>
</comment>
<keyword evidence="7" id="KW-0677">Repeat</keyword>
<dbReference type="InterPro" id="IPR016483">
    <property type="entry name" value="UCP006404_Pept_M50_CBS"/>
</dbReference>
<evidence type="ECO:0000256" key="5">
    <source>
        <dbReference type="ARBA" id="ARBA00022692"/>
    </source>
</evidence>
<evidence type="ECO:0000256" key="1">
    <source>
        <dbReference type="ARBA" id="ARBA00004651"/>
    </source>
</evidence>
<keyword evidence="5 14" id="KW-0812">Transmembrane</keyword>
<evidence type="ECO:0000256" key="3">
    <source>
        <dbReference type="ARBA" id="ARBA00022475"/>
    </source>
</evidence>
<keyword evidence="13 14" id="KW-0472">Membrane</keyword>
<dbReference type="Proteomes" id="UP000477779">
    <property type="component" value="Unassembled WGS sequence"/>
</dbReference>
<dbReference type="GO" id="GO:0005886">
    <property type="term" value="C:plasma membrane"/>
    <property type="evidence" value="ECO:0007669"/>
    <property type="project" value="UniProtKB-SubCell"/>
</dbReference>
<dbReference type="AlphaFoldDB" id="A0AAJ2ZHJ7"/>
<comment type="subcellular location">
    <subcellularLocation>
        <location evidence="1 14">Cell membrane</location>
        <topology evidence="1 14">Multi-pass membrane protein</topology>
    </subcellularLocation>
</comment>
<accession>A0AAJ2ZHJ7</accession>
<evidence type="ECO:0000256" key="8">
    <source>
        <dbReference type="ARBA" id="ARBA00022801"/>
    </source>
</evidence>
<dbReference type="GO" id="GO:0008237">
    <property type="term" value="F:metallopeptidase activity"/>
    <property type="evidence" value="ECO:0007669"/>
    <property type="project" value="UniProtKB-UniRule"/>
</dbReference>
<evidence type="ECO:0000256" key="17">
    <source>
        <dbReference type="SAM" id="MobiDB-lite"/>
    </source>
</evidence>
<gene>
    <name evidence="19" type="ORF">G3561_20955</name>
    <name evidence="20" type="ORF">GCE86_06985</name>
</gene>
<keyword evidence="10 14" id="KW-1133">Transmembrane helix</keyword>
<evidence type="ECO:0000256" key="12">
    <source>
        <dbReference type="ARBA" id="ARBA00023122"/>
    </source>
</evidence>
<evidence type="ECO:0000313" key="22">
    <source>
        <dbReference type="Proteomes" id="UP000477779"/>
    </source>
</evidence>
<feature type="domain" description="Peptidase M50" evidence="18">
    <location>
        <begin position="102"/>
        <end position="178"/>
    </location>
</feature>
<evidence type="ECO:0000256" key="6">
    <source>
        <dbReference type="ARBA" id="ARBA00022723"/>
    </source>
</evidence>
<reference evidence="20 21" key="1">
    <citation type="submission" date="2019-10" db="EMBL/GenBank/DDBJ databases">
        <title>Genome Sequence of Micromonospora terminaliae DSM 101760.</title>
        <authorList>
            <person name="Guo L."/>
        </authorList>
    </citation>
    <scope>NUCLEOTIDE SEQUENCE [LARGE SCALE GENOMIC DNA]</scope>
    <source>
        <strain evidence="20 21">DSM 101760</strain>
    </source>
</reference>
<dbReference type="PANTHER" id="PTHR39188">
    <property type="entry name" value="MEMBRANE-ASSOCIATED ZINC METALLOPROTEASE M50B"/>
    <property type="match status" value="1"/>
</dbReference>
<dbReference type="PANTHER" id="PTHR39188:SF3">
    <property type="entry name" value="STAGE IV SPORULATION PROTEIN FB"/>
    <property type="match status" value="1"/>
</dbReference>
<feature type="transmembrane region" description="Helical" evidence="14">
    <location>
        <begin position="95"/>
        <end position="113"/>
    </location>
</feature>
<keyword evidence="4 14" id="KW-0645">Protease</keyword>
<evidence type="ECO:0000256" key="4">
    <source>
        <dbReference type="ARBA" id="ARBA00022670"/>
    </source>
</evidence>
<evidence type="ECO:0000256" key="16">
    <source>
        <dbReference type="PIRSR" id="PIRSR006404-2"/>
    </source>
</evidence>
<evidence type="ECO:0000256" key="15">
    <source>
        <dbReference type="PIRSR" id="PIRSR006404-1"/>
    </source>
</evidence>
<feature type="transmembrane region" description="Helical" evidence="14">
    <location>
        <begin position="67"/>
        <end position="83"/>
    </location>
</feature>
<sequence length="420" mass="43984">MPGRLGHRCDRAAVAAPVHDRRPPAFATAGSQTRSRSIGPVKQRTRPSRRPGLTLGRVFGVPLRADASMLLLTAVVTVLYAALARRQLDLGHLGGYLVGLGFVVSLLGSVLLHELGHALTARRYGIGVRGITLELLGGYTEMDRDAPSPKVDLLVSLAGPAVSAVLGAGAVAATLALPAGTLAHQLAFQLAVSNVVVAVFNSLPGLPLDGGRALRAAVWAVTRDRHRGTEVAGWIGRAVAVATVVLVVVLTLRRALAPLALPLMLLVAVTLWRGAGQSIRMARIGRRLPLVDLARLARPLLPVPTGTPLAEAQRRRADGGTPDAALAVVDSAGRPVALVDPARVAAVPPERRPWLAVDEVARGLDRVPALPVGADGERVLETVRTHPGAQYVVTAGEDVVGVLHIADLAQLLEPKRKTNT</sequence>
<evidence type="ECO:0000313" key="21">
    <source>
        <dbReference type="Proteomes" id="UP000402241"/>
    </source>
</evidence>
<dbReference type="PIRSF" id="PIRSF006404">
    <property type="entry name" value="UCP006404_Pept_M50_CBS"/>
    <property type="match status" value="1"/>
</dbReference>
<evidence type="ECO:0000256" key="13">
    <source>
        <dbReference type="ARBA" id="ARBA00023136"/>
    </source>
</evidence>
<keyword evidence="3 14" id="KW-1003">Cell membrane</keyword>
<keyword evidence="21" id="KW-1185">Reference proteome</keyword>
<feature type="transmembrane region" description="Helical" evidence="14">
    <location>
        <begin position="231"/>
        <end position="250"/>
    </location>
</feature>
<keyword evidence="9 14" id="KW-0862">Zinc</keyword>
<evidence type="ECO:0000259" key="18">
    <source>
        <dbReference type="Pfam" id="PF02163"/>
    </source>
</evidence>
<dbReference type="Proteomes" id="UP000402241">
    <property type="component" value="Chromosome"/>
</dbReference>
<dbReference type="GO" id="GO:0006508">
    <property type="term" value="P:proteolysis"/>
    <property type="evidence" value="ECO:0007669"/>
    <property type="project" value="UniProtKB-KW"/>
</dbReference>
<dbReference type="EMBL" id="CP045309">
    <property type="protein sequence ID" value="QGL46817.1"/>
    <property type="molecule type" value="Genomic_DNA"/>
</dbReference>
<proteinExistence type="inferred from homology"/>
<keyword evidence="12" id="KW-0129">CBS domain</keyword>
<evidence type="ECO:0000313" key="19">
    <source>
        <dbReference type="EMBL" id="NES30007.1"/>
    </source>
</evidence>
<dbReference type="Pfam" id="PF02163">
    <property type="entry name" value="Peptidase_M50"/>
    <property type="match status" value="2"/>
</dbReference>
<keyword evidence="8 14" id="KW-0378">Hydrolase</keyword>
<feature type="region of interest" description="Disordered" evidence="17">
    <location>
        <begin position="23"/>
        <end position="49"/>
    </location>
</feature>
<evidence type="ECO:0000256" key="11">
    <source>
        <dbReference type="ARBA" id="ARBA00023049"/>
    </source>
</evidence>
<comment type="similarity">
    <text evidence="2 14">Belongs to the peptidase M50B family.</text>
</comment>
<protein>
    <recommendedName>
        <fullName evidence="14">Zinc metalloprotease</fullName>
    </recommendedName>
</protein>
<reference evidence="19 22" key="2">
    <citation type="submission" date="2020-02" db="EMBL/GenBank/DDBJ databases">
        <title>WGS of Micromonospora spp. isolated from hot spring.</title>
        <authorList>
            <person name="Thawai C."/>
        </authorList>
    </citation>
    <scope>NUCLEOTIDE SEQUENCE [LARGE SCALE GENOMIC DNA]</scope>
    <source>
        <strain evidence="19 22">TMS7</strain>
    </source>
</reference>
<evidence type="ECO:0000256" key="14">
    <source>
        <dbReference type="PIRNR" id="PIRNR006404"/>
    </source>
</evidence>
<organism evidence="19 22">
    <name type="scientific">Micromonospora terminaliae</name>
    <dbReference type="NCBI Taxonomy" id="1914461"/>
    <lineage>
        <taxon>Bacteria</taxon>
        <taxon>Bacillati</taxon>
        <taxon>Actinomycetota</taxon>
        <taxon>Actinomycetes</taxon>
        <taxon>Micromonosporales</taxon>
        <taxon>Micromonosporaceae</taxon>
        <taxon>Micromonospora</taxon>
    </lineage>
</organism>
<dbReference type="InterPro" id="IPR008915">
    <property type="entry name" value="Peptidase_M50"/>
</dbReference>
<evidence type="ECO:0000256" key="7">
    <source>
        <dbReference type="ARBA" id="ARBA00022737"/>
    </source>
</evidence>
<evidence type="ECO:0000256" key="10">
    <source>
        <dbReference type="ARBA" id="ARBA00022989"/>
    </source>
</evidence>
<evidence type="ECO:0000256" key="2">
    <source>
        <dbReference type="ARBA" id="ARBA00007931"/>
    </source>
</evidence>
<feature type="transmembrane region" description="Helical" evidence="14">
    <location>
        <begin position="153"/>
        <end position="180"/>
    </location>
</feature>
<evidence type="ECO:0000256" key="9">
    <source>
        <dbReference type="ARBA" id="ARBA00022833"/>
    </source>
</evidence>
<feature type="binding site" evidence="16">
    <location>
        <position position="117"/>
    </location>
    <ligand>
        <name>Zn(2+)</name>
        <dbReference type="ChEBI" id="CHEBI:29105"/>
        <note>catalytic</note>
    </ligand>
</feature>
<dbReference type="CDD" id="cd06164">
    <property type="entry name" value="S2P-M50_SpoIVFB_CBS"/>
    <property type="match status" value="1"/>
</dbReference>
<keyword evidence="11 14" id="KW-0482">Metalloprotease</keyword>
<evidence type="ECO:0000313" key="20">
    <source>
        <dbReference type="EMBL" id="QGL46817.1"/>
    </source>
</evidence>
<dbReference type="EMBL" id="JAAHBZ010000009">
    <property type="protein sequence ID" value="NES30007.1"/>
    <property type="molecule type" value="Genomic_DNA"/>
</dbReference>
<feature type="binding site" evidence="16">
    <location>
        <position position="209"/>
    </location>
    <ligand>
        <name>Zn(2+)</name>
        <dbReference type="ChEBI" id="CHEBI:29105"/>
        <note>catalytic</note>
    </ligand>
</feature>
<keyword evidence="6 14" id="KW-0479">Metal-binding</keyword>
<dbReference type="GO" id="GO:0046872">
    <property type="term" value="F:metal ion binding"/>
    <property type="evidence" value="ECO:0007669"/>
    <property type="project" value="UniProtKB-UniRule"/>
</dbReference>
<name>A0AAJ2ZHJ7_9ACTN</name>
<feature type="binding site" evidence="16">
    <location>
        <position position="113"/>
    </location>
    <ligand>
        <name>Zn(2+)</name>
        <dbReference type="ChEBI" id="CHEBI:29105"/>
        <note>catalytic</note>
    </ligand>
</feature>
<feature type="domain" description="Peptidase M50" evidence="18">
    <location>
        <begin position="186"/>
        <end position="240"/>
    </location>
</feature>